<comment type="caution">
    <text evidence="1">The sequence shown here is derived from an EMBL/GenBank/DDBJ whole genome shotgun (WGS) entry which is preliminary data.</text>
</comment>
<dbReference type="OrthoDB" id="1934954at2759"/>
<evidence type="ECO:0000313" key="2">
    <source>
        <dbReference type="Proteomes" id="UP000887013"/>
    </source>
</evidence>
<sequence>LELTTITKSIQSYDEFPGSKLTDALKVNAMLENTVFRNSSKKAFRLCTRFVHNNRRGLAAIRSSIHQQLEKPGDSRKAFIYRNQLRDARRIVVKLGSAVVTREDQSGVALGRLASIVEQV</sequence>
<dbReference type="GO" id="GO:0005739">
    <property type="term" value="C:mitochondrion"/>
    <property type="evidence" value="ECO:0007669"/>
    <property type="project" value="TreeGrafter"/>
</dbReference>
<dbReference type="Proteomes" id="UP000887013">
    <property type="component" value="Unassembled WGS sequence"/>
</dbReference>
<proteinExistence type="predicted"/>
<accession>A0A8X6KML0</accession>
<dbReference type="PANTHER" id="PTHR11063:SF8">
    <property type="entry name" value="DELTA-1-PYRROLINE-5-CARBOXYLATE SYNTHASE"/>
    <property type="match status" value="1"/>
</dbReference>
<dbReference type="Gene3D" id="3.40.1160.10">
    <property type="entry name" value="Acetylglutamate kinase-like"/>
    <property type="match status" value="1"/>
</dbReference>
<organism evidence="1 2">
    <name type="scientific">Nephila pilipes</name>
    <name type="common">Giant wood spider</name>
    <name type="synonym">Nephila maculata</name>
    <dbReference type="NCBI Taxonomy" id="299642"/>
    <lineage>
        <taxon>Eukaryota</taxon>
        <taxon>Metazoa</taxon>
        <taxon>Ecdysozoa</taxon>
        <taxon>Arthropoda</taxon>
        <taxon>Chelicerata</taxon>
        <taxon>Arachnida</taxon>
        <taxon>Araneae</taxon>
        <taxon>Araneomorphae</taxon>
        <taxon>Entelegynae</taxon>
        <taxon>Araneoidea</taxon>
        <taxon>Nephilidae</taxon>
        <taxon>Nephila</taxon>
    </lineage>
</organism>
<dbReference type="EMBL" id="BMAW01093412">
    <property type="protein sequence ID" value="GFS60178.1"/>
    <property type="molecule type" value="Genomic_DNA"/>
</dbReference>
<gene>
    <name evidence="1" type="primary">Aldh18a1</name>
    <name evidence="1" type="ORF">NPIL_18271</name>
</gene>
<dbReference type="InterPro" id="IPR036393">
    <property type="entry name" value="AceGlu_kinase-like_sf"/>
</dbReference>
<name>A0A8X6KML0_NEPPI</name>
<dbReference type="GO" id="GO:0004350">
    <property type="term" value="F:glutamate-5-semialdehyde dehydrogenase activity"/>
    <property type="evidence" value="ECO:0007669"/>
    <property type="project" value="TreeGrafter"/>
</dbReference>
<reference evidence="1" key="1">
    <citation type="submission" date="2020-08" db="EMBL/GenBank/DDBJ databases">
        <title>Multicomponent nature underlies the extraordinary mechanical properties of spider dragline silk.</title>
        <authorList>
            <person name="Kono N."/>
            <person name="Nakamura H."/>
            <person name="Mori M."/>
            <person name="Yoshida Y."/>
            <person name="Ohtoshi R."/>
            <person name="Malay A.D."/>
            <person name="Moran D.A.P."/>
            <person name="Tomita M."/>
            <person name="Numata K."/>
            <person name="Arakawa K."/>
        </authorList>
    </citation>
    <scope>NUCLEOTIDE SEQUENCE</scope>
</reference>
<dbReference type="AlphaFoldDB" id="A0A8X6KML0"/>
<keyword evidence="2" id="KW-1185">Reference proteome</keyword>
<evidence type="ECO:0000313" key="1">
    <source>
        <dbReference type="EMBL" id="GFS60178.1"/>
    </source>
</evidence>
<dbReference type="PANTHER" id="PTHR11063">
    <property type="entry name" value="GLUTAMATE SEMIALDEHYDE DEHYDROGENASE"/>
    <property type="match status" value="1"/>
</dbReference>
<protein>
    <submittedName>
        <fullName evidence="1">Delta-1-pyrroline-5-carboxylate synthase</fullName>
    </submittedName>
</protein>
<feature type="non-terminal residue" evidence="1">
    <location>
        <position position="1"/>
    </location>
</feature>